<feature type="domain" description="Sulfatase-modifying factor enzyme-like" evidence="1">
    <location>
        <begin position="1"/>
        <end position="306"/>
    </location>
</feature>
<dbReference type="PANTHER" id="PTHR23150:SF19">
    <property type="entry name" value="FORMYLGLYCINE-GENERATING ENZYME"/>
    <property type="match status" value="1"/>
</dbReference>
<evidence type="ECO:0000259" key="1">
    <source>
        <dbReference type="Pfam" id="PF03781"/>
    </source>
</evidence>
<dbReference type="InterPro" id="IPR016187">
    <property type="entry name" value="CTDL_fold"/>
</dbReference>
<sequence>MCRIPGGVFRMGSDVHYPEEAPAHRVRVGSFWMDATTVTNAEFARFVAATGYVTVAERPLDPAMYPGARPRDLKPGSLVFRMTDGPVPTNDYRHWWAWTPGACWRHPEGRGSGVQSRPNHPVVQVAYEDAEAYAAWAGKSLPTEAEWEFAARGGLDGAEFVWGDSLTLGGRHMANTWQGDFPWRNTAEDGFAGAAPVASFPPNGYGLHDMAGNVWQWTTDWFAPRHAAEAAKTKAQSSCCMPSDPRGPGIEGSFDANQTGVPIPRRVVKGGSFLCAPSYCRRYRPAARHAQMVDSGMSHIGIRCIRRDA</sequence>
<dbReference type="EMBL" id="AP025637">
    <property type="protein sequence ID" value="BDG74023.1"/>
    <property type="molecule type" value="Genomic_DNA"/>
</dbReference>
<dbReference type="RefSeq" id="WP_244408232.1">
    <property type="nucleotide sequence ID" value="NZ_AP025637.1"/>
</dbReference>
<dbReference type="Pfam" id="PF03781">
    <property type="entry name" value="FGE-sulfatase"/>
    <property type="match status" value="1"/>
</dbReference>
<accession>A0ABN6P5U4</accession>
<dbReference type="InterPro" id="IPR051043">
    <property type="entry name" value="Sulfatase_Mod_Factor_Kinase"/>
</dbReference>
<organism evidence="2 3">
    <name type="scientific">Roseomonas fluvialis</name>
    <dbReference type="NCBI Taxonomy" id="1750527"/>
    <lineage>
        <taxon>Bacteria</taxon>
        <taxon>Pseudomonadati</taxon>
        <taxon>Pseudomonadota</taxon>
        <taxon>Alphaproteobacteria</taxon>
        <taxon>Acetobacterales</taxon>
        <taxon>Roseomonadaceae</taxon>
        <taxon>Roseomonas</taxon>
    </lineage>
</organism>
<dbReference type="InterPro" id="IPR042095">
    <property type="entry name" value="SUMF_sf"/>
</dbReference>
<dbReference type="SUPFAM" id="SSF56436">
    <property type="entry name" value="C-type lectin-like"/>
    <property type="match status" value="1"/>
</dbReference>
<evidence type="ECO:0000313" key="2">
    <source>
        <dbReference type="EMBL" id="BDG74023.1"/>
    </source>
</evidence>
<dbReference type="Proteomes" id="UP000831327">
    <property type="component" value="Chromosome"/>
</dbReference>
<evidence type="ECO:0000313" key="3">
    <source>
        <dbReference type="Proteomes" id="UP000831327"/>
    </source>
</evidence>
<reference evidence="2 3" key="1">
    <citation type="journal article" date="2016" name="Microbes Environ.">
        <title>Phylogenetically diverse aerobic anoxygenic phototrophic bacteria isolated from epilithic biofilms in Tama river, Japan.</title>
        <authorList>
            <person name="Hirose S."/>
            <person name="Matsuura K."/>
            <person name="Haruta S."/>
        </authorList>
    </citation>
    <scope>NUCLEOTIDE SEQUENCE [LARGE SCALE GENOMIC DNA]</scope>
    <source>
        <strain evidence="2 3">S08</strain>
    </source>
</reference>
<proteinExistence type="predicted"/>
<dbReference type="PANTHER" id="PTHR23150">
    <property type="entry name" value="SULFATASE MODIFYING FACTOR 1, 2"/>
    <property type="match status" value="1"/>
</dbReference>
<gene>
    <name evidence="2" type="ORF">Rmf_39520</name>
</gene>
<dbReference type="Gene3D" id="3.90.1580.10">
    <property type="entry name" value="paralog of FGE (formylglycine-generating enzyme)"/>
    <property type="match status" value="1"/>
</dbReference>
<protein>
    <recommendedName>
        <fullName evidence="1">Sulfatase-modifying factor enzyme-like domain-containing protein</fullName>
    </recommendedName>
</protein>
<dbReference type="InterPro" id="IPR005532">
    <property type="entry name" value="SUMF_dom"/>
</dbReference>
<name>A0ABN6P5U4_9PROT</name>
<keyword evidence="3" id="KW-1185">Reference proteome</keyword>